<dbReference type="Gene3D" id="3.30.40.10">
    <property type="entry name" value="Zinc/RING finger domain, C3HC4 (zinc finger)"/>
    <property type="match status" value="1"/>
</dbReference>
<dbReference type="GO" id="GO:0006355">
    <property type="term" value="P:regulation of DNA-templated transcription"/>
    <property type="evidence" value="ECO:0007669"/>
    <property type="project" value="TreeGrafter"/>
</dbReference>
<feature type="binding site" evidence="14">
    <location>
        <position position="221"/>
    </location>
    <ligand>
        <name>Zn(2+)</name>
        <dbReference type="ChEBI" id="CHEBI:29105"/>
        <label>2</label>
    </ligand>
</feature>
<evidence type="ECO:0000256" key="8">
    <source>
        <dbReference type="ARBA" id="ARBA00023204"/>
    </source>
</evidence>
<evidence type="ECO:0000256" key="14">
    <source>
        <dbReference type="PIRSR" id="PIRSR628651-51"/>
    </source>
</evidence>
<feature type="region of interest" description="Disordered" evidence="17">
    <location>
        <begin position="125"/>
        <end position="194"/>
    </location>
</feature>
<keyword evidence="11" id="KW-0131">Cell cycle</keyword>
<evidence type="ECO:0000256" key="13">
    <source>
        <dbReference type="PIRSR" id="PIRSR628651-50"/>
    </source>
</evidence>
<dbReference type="InterPro" id="IPR019787">
    <property type="entry name" value="Znf_PHD-finger"/>
</dbReference>
<comment type="similarity">
    <text evidence="2 16">Belongs to the ING family.</text>
</comment>
<comment type="subcellular location">
    <subcellularLocation>
        <location evidence="1 16">Nucleus</location>
    </subcellularLocation>
</comment>
<evidence type="ECO:0000256" key="2">
    <source>
        <dbReference type="ARBA" id="ARBA00010210"/>
    </source>
</evidence>
<evidence type="ECO:0000256" key="16">
    <source>
        <dbReference type="RuleBase" id="RU361213"/>
    </source>
</evidence>
<dbReference type="GO" id="GO:0051321">
    <property type="term" value="P:meiotic cell cycle"/>
    <property type="evidence" value="ECO:0007669"/>
    <property type="project" value="UniProtKB-KW"/>
</dbReference>
<dbReference type="SUPFAM" id="SSF57903">
    <property type="entry name" value="FYVE/PHD zinc finger"/>
    <property type="match status" value="1"/>
</dbReference>
<dbReference type="PROSITE" id="PS01359">
    <property type="entry name" value="ZF_PHD_1"/>
    <property type="match status" value="1"/>
</dbReference>
<dbReference type="PANTHER" id="PTHR10333">
    <property type="entry name" value="INHIBITOR OF GROWTH PROTEIN"/>
    <property type="match status" value="1"/>
</dbReference>
<keyword evidence="8" id="KW-0234">DNA repair</keyword>
<evidence type="ECO:0000256" key="15">
    <source>
        <dbReference type="PROSITE-ProRule" id="PRU00146"/>
    </source>
</evidence>
<evidence type="ECO:0000256" key="10">
    <source>
        <dbReference type="ARBA" id="ARBA00023254"/>
    </source>
</evidence>
<feature type="binding site" evidence="14">
    <location>
        <position position="246"/>
    </location>
    <ligand>
        <name>Zn(2+)</name>
        <dbReference type="ChEBI" id="CHEBI:29105"/>
        <label>2</label>
    </ligand>
</feature>
<evidence type="ECO:0000256" key="7">
    <source>
        <dbReference type="ARBA" id="ARBA00022853"/>
    </source>
</evidence>
<evidence type="ECO:0000256" key="17">
    <source>
        <dbReference type="SAM" id="MobiDB-lite"/>
    </source>
</evidence>
<dbReference type="InterPro" id="IPR019786">
    <property type="entry name" value="Zinc_finger_PHD-type_CS"/>
</dbReference>
<feature type="site" description="Histone H3K4me3 binding" evidence="13">
    <location>
        <position position="217"/>
    </location>
</feature>
<feature type="binding site" evidence="14">
    <location>
        <position position="227"/>
    </location>
    <ligand>
        <name>Zn(2+)</name>
        <dbReference type="ChEBI" id="CHEBI:29105"/>
        <label>1</label>
    </ligand>
</feature>
<dbReference type="GO" id="GO:0005634">
    <property type="term" value="C:nucleus"/>
    <property type="evidence" value="ECO:0007669"/>
    <property type="project" value="UniProtKB-SubCell"/>
</dbReference>
<dbReference type="PROSITE" id="PS50016">
    <property type="entry name" value="ZF_PHD_2"/>
    <property type="match status" value="1"/>
</dbReference>
<protein>
    <recommendedName>
        <fullName evidence="16">Chromatin modification-related protein</fullName>
    </recommendedName>
</protein>
<evidence type="ECO:0000256" key="6">
    <source>
        <dbReference type="ARBA" id="ARBA00022833"/>
    </source>
</evidence>
<comment type="domain">
    <text evidence="16">The PHD-type zinc finger mediates the binding to H3K4me3.</text>
</comment>
<proteinExistence type="inferred from homology"/>
<dbReference type="Pfam" id="PF12998">
    <property type="entry name" value="ING"/>
    <property type="match status" value="1"/>
</dbReference>
<dbReference type="GO" id="GO:0006281">
    <property type="term" value="P:DNA repair"/>
    <property type="evidence" value="ECO:0007669"/>
    <property type="project" value="UniProtKB-KW"/>
</dbReference>
<keyword evidence="6 14" id="KW-0862">Zinc</keyword>
<name>A0A060TBQ3_BLAAD</name>
<dbReference type="AlphaFoldDB" id="A0A060TBQ3"/>
<keyword evidence="7 16" id="KW-0156">Chromatin regulator</keyword>
<dbReference type="PANTHER" id="PTHR10333:SF100">
    <property type="entry name" value="CHROMATIN MODIFICATION-RELATED PROTEIN YNG2"/>
    <property type="match status" value="1"/>
</dbReference>
<gene>
    <name evidence="19" type="ORF">GNLVRS02_ARAD1B10274g</name>
</gene>
<evidence type="ECO:0000256" key="4">
    <source>
        <dbReference type="ARBA" id="ARBA00022763"/>
    </source>
</evidence>
<dbReference type="InterPro" id="IPR028651">
    <property type="entry name" value="ING_fam"/>
</dbReference>
<sequence length="254" mass="28132">MDAAAVLEQYVSDLGNLPAEMAHVLEEIGDRDVKFYETRKRIQQRDNQIHKFIKSHGSLADNPKEAQAYPKIRADFEKAMALQQQKVDLANTGLYIMAKQLKKLNDDVKRLENEGLLAPASELDFTSSELSSRQGSSRPSARPSSALSERQKKNSPQPVPSRGSTPASSTGRPPKRQKVSGAATPSAGPPVRAEDGDEEVLYCTCQRVSFGNMVACDNPDCQYEWFHYECVGLTSPPSGSWYCPPCSRALKRKR</sequence>
<dbReference type="GO" id="GO:0035267">
    <property type="term" value="C:NuA4 histone acetyltransferase complex"/>
    <property type="evidence" value="ECO:0007669"/>
    <property type="project" value="TreeGrafter"/>
</dbReference>
<reference evidence="19" key="1">
    <citation type="submission" date="2014-02" db="EMBL/GenBank/DDBJ databases">
        <authorList>
            <person name="Genoscope - CEA"/>
        </authorList>
    </citation>
    <scope>NUCLEOTIDE SEQUENCE</scope>
    <source>
        <strain evidence="19">LS3</strain>
    </source>
</reference>
<dbReference type="InterPro" id="IPR001965">
    <property type="entry name" value="Znf_PHD"/>
</dbReference>
<feature type="binding site" evidence="14">
    <location>
        <position position="203"/>
    </location>
    <ligand>
        <name>Zn(2+)</name>
        <dbReference type="ChEBI" id="CHEBI:29105"/>
        <label>1</label>
    </ligand>
</feature>
<dbReference type="CDD" id="cd15505">
    <property type="entry name" value="PHD_ING"/>
    <property type="match status" value="1"/>
</dbReference>
<evidence type="ECO:0000256" key="11">
    <source>
        <dbReference type="ARBA" id="ARBA00023306"/>
    </source>
</evidence>
<reference evidence="19" key="2">
    <citation type="submission" date="2014-06" db="EMBL/GenBank/DDBJ databases">
        <title>The complete genome of Blastobotrys (Arxula) adeninivorans LS3 - a yeast of biotechnological interest.</title>
        <authorList>
            <person name="Kunze G."/>
            <person name="Gaillardin C."/>
            <person name="Czernicka M."/>
            <person name="Durrens P."/>
            <person name="Martin T."/>
            <person name="Boer E."/>
            <person name="Gabaldon T."/>
            <person name="Cruz J."/>
            <person name="Talla E."/>
            <person name="Marck C."/>
            <person name="Goffeau A."/>
            <person name="Barbe V."/>
            <person name="Baret P."/>
            <person name="Baronian K."/>
            <person name="Beier S."/>
            <person name="Bleykasten C."/>
            <person name="Bode R."/>
            <person name="Casaregola S."/>
            <person name="Despons L."/>
            <person name="Fairhead C."/>
            <person name="Giersberg M."/>
            <person name="Gierski P."/>
            <person name="Hahnel U."/>
            <person name="Hartmann A."/>
            <person name="Jankowska D."/>
            <person name="Jubin C."/>
            <person name="Jung P."/>
            <person name="Lafontaine I."/>
            <person name="Leh-Louis V."/>
            <person name="Lemaire M."/>
            <person name="Marcet-Houben M."/>
            <person name="Mascher M."/>
            <person name="Morel G."/>
            <person name="Richard G.-F."/>
            <person name="Riechen J."/>
            <person name="Sacerdot C."/>
            <person name="Sarkar A."/>
            <person name="Savel G."/>
            <person name="Schacherer J."/>
            <person name="Sherman D."/>
            <person name="Straub M.-L."/>
            <person name="Stein N."/>
            <person name="Thierry A."/>
            <person name="Trautwein-Schult A."/>
            <person name="Westhof E."/>
            <person name="Worch S."/>
            <person name="Dujon B."/>
            <person name="Souciet J.-L."/>
            <person name="Wincker P."/>
            <person name="Scholz U."/>
            <person name="Neuveglise N."/>
        </authorList>
    </citation>
    <scope>NUCLEOTIDE SEQUENCE</scope>
    <source>
        <strain evidence="19">LS3</strain>
    </source>
</reference>
<evidence type="ECO:0000313" key="19">
    <source>
        <dbReference type="EMBL" id="CDP36322.1"/>
    </source>
</evidence>
<evidence type="ECO:0000256" key="5">
    <source>
        <dbReference type="ARBA" id="ARBA00022771"/>
    </source>
</evidence>
<dbReference type="InterPro" id="IPR024610">
    <property type="entry name" value="ING_N_histone-binding"/>
</dbReference>
<dbReference type="InterPro" id="IPR013083">
    <property type="entry name" value="Znf_RING/FYVE/PHD"/>
</dbReference>
<accession>A0A060TBQ3</accession>
<feature type="site" description="Histone H3K4me3 binding" evidence="13">
    <location>
        <position position="225"/>
    </location>
</feature>
<dbReference type="GO" id="GO:0008270">
    <property type="term" value="F:zinc ion binding"/>
    <property type="evidence" value="ECO:0007669"/>
    <property type="project" value="UniProtKB-KW"/>
</dbReference>
<feature type="site" description="Histone H3K4me3 binding" evidence="13">
    <location>
        <position position="213"/>
    </location>
</feature>
<evidence type="ECO:0000256" key="12">
    <source>
        <dbReference type="ARBA" id="ARBA00037044"/>
    </source>
</evidence>
<keyword evidence="4" id="KW-0227">DNA damage</keyword>
<comment type="subunit">
    <text evidence="16">Component of an histone acetyltransferase complex. Interacts with H3K4me3 and to a lesser extent with H3K4me2.</text>
</comment>
<feature type="domain" description="PHD-type" evidence="18">
    <location>
        <begin position="200"/>
        <end position="249"/>
    </location>
</feature>
<evidence type="ECO:0000256" key="9">
    <source>
        <dbReference type="ARBA" id="ARBA00023242"/>
    </source>
</evidence>
<evidence type="ECO:0000259" key="18">
    <source>
        <dbReference type="PROSITE" id="PS50016"/>
    </source>
</evidence>
<feature type="binding site" evidence="14">
    <location>
        <position position="205"/>
    </location>
    <ligand>
        <name>Zn(2+)</name>
        <dbReference type="ChEBI" id="CHEBI:29105"/>
        <label>1</label>
    </ligand>
</feature>
<dbReference type="EMBL" id="HG937692">
    <property type="protein sequence ID" value="CDP36322.1"/>
    <property type="molecule type" value="Genomic_DNA"/>
</dbReference>
<dbReference type="SMART" id="SM01408">
    <property type="entry name" value="ING"/>
    <property type="match status" value="1"/>
</dbReference>
<dbReference type="CDD" id="cd16858">
    <property type="entry name" value="ING_ING3_Yng2p"/>
    <property type="match status" value="1"/>
</dbReference>
<feature type="binding site" evidence="14">
    <location>
        <position position="216"/>
    </location>
    <ligand>
        <name>Zn(2+)</name>
        <dbReference type="ChEBI" id="CHEBI:29105"/>
        <label>2</label>
    </ligand>
</feature>
<keyword evidence="3 14" id="KW-0479">Metal-binding</keyword>
<comment type="function">
    <text evidence="16">Component of an histone acetyltransferase complex.</text>
</comment>
<dbReference type="PhylomeDB" id="A0A060TBQ3"/>
<dbReference type="GO" id="GO:0006325">
    <property type="term" value="P:chromatin organization"/>
    <property type="evidence" value="ECO:0007669"/>
    <property type="project" value="UniProtKB-KW"/>
</dbReference>
<feature type="binding site" evidence="14">
    <location>
        <position position="243"/>
    </location>
    <ligand>
        <name>Zn(2+)</name>
        <dbReference type="ChEBI" id="CHEBI:29105"/>
        <label>2</label>
    </ligand>
</feature>
<dbReference type="Gene3D" id="6.10.140.1740">
    <property type="match status" value="1"/>
</dbReference>
<evidence type="ECO:0000256" key="3">
    <source>
        <dbReference type="ARBA" id="ARBA00022723"/>
    </source>
</evidence>
<organism evidence="19">
    <name type="scientific">Blastobotrys adeninivorans</name>
    <name type="common">Yeast</name>
    <name type="synonym">Arxula adeninivorans</name>
    <dbReference type="NCBI Taxonomy" id="409370"/>
    <lineage>
        <taxon>Eukaryota</taxon>
        <taxon>Fungi</taxon>
        <taxon>Dikarya</taxon>
        <taxon>Ascomycota</taxon>
        <taxon>Saccharomycotina</taxon>
        <taxon>Dipodascomycetes</taxon>
        <taxon>Dipodascales</taxon>
        <taxon>Trichomonascaceae</taxon>
        <taxon>Blastobotrys</taxon>
    </lineage>
</organism>
<feature type="site" description="Histone H3K4me3 binding" evidence="13">
    <location>
        <position position="202"/>
    </location>
</feature>
<feature type="compositionally biased region" description="Low complexity" evidence="17">
    <location>
        <begin position="127"/>
        <end position="148"/>
    </location>
</feature>
<feature type="compositionally biased region" description="Polar residues" evidence="17">
    <location>
        <begin position="162"/>
        <end position="171"/>
    </location>
</feature>
<feature type="binding site" evidence="14">
    <location>
        <position position="230"/>
    </location>
    <ligand>
        <name>Zn(2+)</name>
        <dbReference type="ChEBI" id="CHEBI:29105"/>
        <label>1</label>
    </ligand>
</feature>
<keyword evidence="9 16" id="KW-0539">Nucleus</keyword>
<keyword evidence="5 15" id="KW-0863">Zinc-finger</keyword>
<dbReference type="InterPro" id="IPR011011">
    <property type="entry name" value="Znf_FYVE_PHD"/>
</dbReference>
<comment type="function">
    <text evidence="12">Component of the NuA4 histone acetyltransferase complex which is involved in transcriptional activation of selected genes principally by acetylation of nucleosomal histone H4 and H2A. The NuA4 complex is also involved in DNA repair. Involved in cell cycle progression and meiosis.</text>
</comment>
<evidence type="ECO:0000256" key="1">
    <source>
        <dbReference type="ARBA" id="ARBA00004123"/>
    </source>
</evidence>
<keyword evidence="10" id="KW-0469">Meiosis</keyword>
<dbReference type="SMART" id="SM00249">
    <property type="entry name" value="PHD"/>
    <property type="match status" value="1"/>
</dbReference>